<dbReference type="AlphaFoldDB" id="A0A6N4W520"/>
<dbReference type="NCBIfam" id="TIGR03854">
    <property type="entry name" value="F420_MSMEG_3544"/>
    <property type="match status" value="1"/>
</dbReference>
<gene>
    <name evidence="3" type="ORF">MANY_14460</name>
</gene>
<reference evidence="3 4" key="1">
    <citation type="journal article" date="2019" name="Emerg. Microbes Infect.">
        <title>Comprehensive subspecies identification of 175 nontuberculous mycobacteria species based on 7547 genomic profiles.</title>
        <authorList>
            <person name="Matsumoto Y."/>
            <person name="Kinjo T."/>
            <person name="Motooka D."/>
            <person name="Nabeya D."/>
            <person name="Jung N."/>
            <person name="Uechi K."/>
            <person name="Horii T."/>
            <person name="Iida T."/>
            <person name="Fujita J."/>
            <person name="Nakamura S."/>
        </authorList>
    </citation>
    <scope>NUCLEOTIDE SEQUENCE [LARGE SCALE GENOMIC DNA]</scope>
    <source>
        <strain evidence="3 4">JCM 30275</strain>
    </source>
</reference>
<dbReference type="KEGG" id="many:MANY_14460"/>
<dbReference type="PANTHER" id="PTHR43244:SF1">
    <property type="entry name" value="5,10-METHYLENETETRAHYDROMETHANOPTERIN REDUCTASE"/>
    <property type="match status" value="1"/>
</dbReference>
<dbReference type="PANTHER" id="PTHR43244">
    <property type="match status" value="1"/>
</dbReference>
<dbReference type="Gene3D" id="3.20.20.30">
    <property type="entry name" value="Luciferase-like domain"/>
    <property type="match status" value="1"/>
</dbReference>
<sequence>MKIRFGVSLGTGTAVDALPHLVDRLEAAGVDSLWFSELVYTDAVDPFAGMGFTLGRTSRLKVGTSVAVLPGRNPVLVAKQLASLAALGPKRVLPVFGLRPANAAERGLFPVPAGQRAAVFDEALELMRALLGGAEVTFDGRFFQVQGATLGISPQTPVDIWLGGSAPAAFRRIGRLADGWLGSFLTPAEAGAARVAIEREAAAAGRRIEPDHFGLSLAVGDGDVPEPVIAAVRARRPDADPADLLAADWAQLHRQLDGMIAAGLTKFVIRPLGATPAEEFIDRFVQELLPRQN</sequence>
<dbReference type="InterPro" id="IPR036661">
    <property type="entry name" value="Luciferase-like_sf"/>
</dbReference>
<dbReference type="InterPro" id="IPR050564">
    <property type="entry name" value="F420-G6PD/mer"/>
</dbReference>
<evidence type="ECO:0000313" key="3">
    <source>
        <dbReference type="EMBL" id="BBZ76109.1"/>
    </source>
</evidence>
<proteinExistence type="predicted"/>
<dbReference type="InterPro" id="IPR022402">
    <property type="entry name" value="F420_OxRdatse_MSMEG3544_pred"/>
</dbReference>
<dbReference type="RefSeq" id="WP_163803618.1">
    <property type="nucleotide sequence ID" value="NZ_AP022620.1"/>
</dbReference>
<evidence type="ECO:0000259" key="2">
    <source>
        <dbReference type="Pfam" id="PF00296"/>
    </source>
</evidence>
<evidence type="ECO:0000313" key="4">
    <source>
        <dbReference type="Proteomes" id="UP000467249"/>
    </source>
</evidence>
<dbReference type="EMBL" id="AP022620">
    <property type="protein sequence ID" value="BBZ76109.1"/>
    <property type="molecule type" value="Genomic_DNA"/>
</dbReference>
<name>A0A6N4W520_9MYCO</name>
<dbReference type="GO" id="GO:0016705">
    <property type="term" value="F:oxidoreductase activity, acting on paired donors, with incorporation or reduction of molecular oxygen"/>
    <property type="evidence" value="ECO:0007669"/>
    <property type="project" value="InterPro"/>
</dbReference>
<keyword evidence="4" id="KW-1185">Reference proteome</keyword>
<dbReference type="Proteomes" id="UP000467249">
    <property type="component" value="Chromosome"/>
</dbReference>
<dbReference type="InterPro" id="IPR011251">
    <property type="entry name" value="Luciferase-like_dom"/>
</dbReference>
<feature type="domain" description="Luciferase-like" evidence="2">
    <location>
        <begin position="3"/>
        <end position="219"/>
    </location>
</feature>
<organism evidence="3 4">
    <name type="scientific">Mycolicibacterium anyangense</name>
    <dbReference type="NCBI Taxonomy" id="1431246"/>
    <lineage>
        <taxon>Bacteria</taxon>
        <taxon>Bacillati</taxon>
        <taxon>Actinomycetota</taxon>
        <taxon>Actinomycetes</taxon>
        <taxon>Mycobacteriales</taxon>
        <taxon>Mycobacteriaceae</taxon>
        <taxon>Mycolicibacterium</taxon>
    </lineage>
</organism>
<protein>
    <submittedName>
        <fullName evidence="3">LLM class F420-dependent oxidoreductase</fullName>
    </submittedName>
</protein>
<evidence type="ECO:0000256" key="1">
    <source>
        <dbReference type="ARBA" id="ARBA00023002"/>
    </source>
</evidence>
<accession>A0A6N4W520</accession>
<keyword evidence="1" id="KW-0560">Oxidoreductase</keyword>
<dbReference type="Pfam" id="PF00296">
    <property type="entry name" value="Bac_luciferase"/>
    <property type="match status" value="1"/>
</dbReference>
<dbReference type="SUPFAM" id="SSF51679">
    <property type="entry name" value="Bacterial luciferase-like"/>
    <property type="match status" value="1"/>
</dbReference>